<proteinExistence type="predicted"/>
<gene>
    <name evidence="1" type="ORF">phiSHEF2_41</name>
</gene>
<dbReference type="SUPFAM" id="SSF52980">
    <property type="entry name" value="Restriction endonuclease-like"/>
    <property type="match status" value="1"/>
</dbReference>
<accession>A0A249XVK9</accession>
<organism evidence="1 2">
    <name type="scientific">Enterococcus phage phiSHEF2</name>
    <dbReference type="NCBI Taxonomy" id="2030922"/>
    <lineage>
        <taxon>Viruses</taxon>
        <taxon>Duplodnaviria</taxon>
        <taxon>Heunggongvirae</taxon>
        <taxon>Uroviricota</taxon>
        <taxon>Caudoviricetes</taxon>
        <taxon>Efquatrovirus</taxon>
        <taxon>Efquatrovirus SHEF2</taxon>
    </lineage>
</organism>
<protein>
    <recommendedName>
        <fullName evidence="3">Endonuclease</fullName>
    </recommendedName>
</protein>
<reference evidence="1 2" key="1">
    <citation type="submission" date="2017-08" db="EMBL/GenBank/DDBJ databases">
        <title>Sequence of Bacteriophage phiSHEF2, isolated from wastewater with target organism Enterococcus faecalis OS16.</title>
        <authorList>
            <person name="Stafford G.P."/>
            <person name="Al-Zubidi M.I."/>
        </authorList>
    </citation>
    <scope>NUCLEOTIDE SEQUENCE [LARGE SCALE GENOMIC DNA]</scope>
</reference>
<dbReference type="OrthoDB" id="18561at10239"/>
<evidence type="ECO:0000313" key="1">
    <source>
        <dbReference type="EMBL" id="ASZ75566.1"/>
    </source>
</evidence>
<dbReference type="GO" id="GO:0003676">
    <property type="term" value="F:nucleic acid binding"/>
    <property type="evidence" value="ECO:0007669"/>
    <property type="project" value="InterPro"/>
</dbReference>
<dbReference type="InterPro" id="IPR011335">
    <property type="entry name" value="Restrct_endonuc-II-like"/>
</dbReference>
<keyword evidence="2" id="KW-1185">Reference proteome</keyword>
<sequence length="129" mass="14803">MKKEAKFSKEVVEYLKSKGAVVNVNTATIYDRVGRADIEACYSGYFIALELKTGNYQPDPLQIRYLQEVRCAGGYGLLLRDTLDDLEDLLLYLDNMESAVYYGADDIYFNYEQPDLPDIKDDKVEVLYD</sequence>
<evidence type="ECO:0000313" key="2">
    <source>
        <dbReference type="Proteomes" id="UP000221448"/>
    </source>
</evidence>
<evidence type="ECO:0008006" key="3">
    <source>
        <dbReference type="Google" id="ProtNLM"/>
    </source>
</evidence>
<dbReference type="Gene3D" id="3.40.1350.10">
    <property type="match status" value="1"/>
</dbReference>
<dbReference type="InterPro" id="IPR011856">
    <property type="entry name" value="tRNA_endonuc-like_dom_sf"/>
</dbReference>
<dbReference type="EMBL" id="MF678788">
    <property type="protein sequence ID" value="ASZ75566.1"/>
    <property type="molecule type" value="Genomic_DNA"/>
</dbReference>
<name>A0A249XVK9_9CAUD</name>
<dbReference type="Proteomes" id="UP000221448">
    <property type="component" value="Segment"/>
</dbReference>